<accession>A0A5C3M772</accession>
<sequence>MPSAVLLPLITAVDIKAKEEGLLSFDWPSVDFVTDRNGLRKLLRWIVGGEVKNFRIDLQLAGEKTVLFNRWERRTRELFSGYTFGFNFEKASTKHAYGCENSTGHHRIVTYDLSGLKMVVRFEVDACLPTEAPATKKSTPSLGASTGKSASNVDDLIDSLANVKISPTDSSSPSSIPSSATDSAVYLQVIKGGNQVPQSAIIELTTRSEARASQLDWAESFPQLFLSQTAHHFLAIHQRGRFIEIQKRKLTSPELQKVASDIQPYLKKLRRILDDIKALVIKHGERGRLSLVCIDGDLKVYERSVQDSCLPDEVLARFEG</sequence>
<keyword evidence="2" id="KW-1185">Reference proteome</keyword>
<evidence type="ECO:0000313" key="2">
    <source>
        <dbReference type="Proteomes" id="UP000308652"/>
    </source>
</evidence>
<dbReference type="EMBL" id="ML213596">
    <property type="protein sequence ID" value="TFK40515.1"/>
    <property type="molecule type" value="Genomic_DNA"/>
</dbReference>
<reference evidence="1 2" key="1">
    <citation type="journal article" date="2019" name="Nat. Ecol. Evol.">
        <title>Megaphylogeny resolves global patterns of mushroom evolution.</title>
        <authorList>
            <person name="Varga T."/>
            <person name="Krizsan K."/>
            <person name="Foldi C."/>
            <person name="Dima B."/>
            <person name="Sanchez-Garcia M."/>
            <person name="Sanchez-Ramirez S."/>
            <person name="Szollosi G.J."/>
            <person name="Szarkandi J.G."/>
            <person name="Papp V."/>
            <person name="Albert L."/>
            <person name="Andreopoulos W."/>
            <person name="Angelini C."/>
            <person name="Antonin V."/>
            <person name="Barry K.W."/>
            <person name="Bougher N.L."/>
            <person name="Buchanan P."/>
            <person name="Buyck B."/>
            <person name="Bense V."/>
            <person name="Catcheside P."/>
            <person name="Chovatia M."/>
            <person name="Cooper J."/>
            <person name="Damon W."/>
            <person name="Desjardin D."/>
            <person name="Finy P."/>
            <person name="Geml J."/>
            <person name="Haridas S."/>
            <person name="Hughes K."/>
            <person name="Justo A."/>
            <person name="Karasinski D."/>
            <person name="Kautmanova I."/>
            <person name="Kiss B."/>
            <person name="Kocsube S."/>
            <person name="Kotiranta H."/>
            <person name="LaButti K.M."/>
            <person name="Lechner B.E."/>
            <person name="Liimatainen K."/>
            <person name="Lipzen A."/>
            <person name="Lukacs Z."/>
            <person name="Mihaltcheva S."/>
            <person name="Morgado L.N."/>
            <person name="Niskanen T."/>
            <person name="Noordeloos M.E."/>
            <person name="Ohm R.A."/>
            <person name="Ortiz-Santana B."/>
            <person name="Ovrebo C."/>
            <person name="Racz N."/>
            <person name="Riley R."/>
            <person name="Savchenko A."/>
            <person name="Shiryaev A."/>
            <person name="Soop K."/>
            <person name="Spirin V."/>
            <person name="Szebenyi C."/>
            <person name="Tomsovsky M."/>
            <person name="Tulloss R.E."/>
            <person name="Uehling J."/>
            <person name="Grigoriev I.V."/>
            <person name="Vagvolgyi C."/>
            <person name="Papp T."/>
            <person name="Martin F.M."/>
            <person name="Miettinen O."/>
            <person name="Hibbett D.S."/>
            <person name="Nagy L.G."/>
        </authorList>
    </citation>
    <scope>NUCLEOTIDE SEQUENCE [LARGE SCALE GENOMIC DNA]</scope>
    <source>
        <strain evidence="1 2">CBS 166.37</strain>
    </source>
</reference>
<dbReference type="PANTHER" id="PTHR35179">
    <property type="entry name" value="PROTEIN CBG02620"/>
    <property type="match status" value="1"/>
</dbReference>
<dbReference type="OrthoDB" id="420564at2759"/>
<protein>
    <submittedName>
        <fullName evidence="1">Uncharacterized protein</fullName>
    </submittedName>
</protein>
<dbReference type="PANTHER" id="PTHR35179:SF2">
    <property type="entry name" value="START DOMAIN-CONTAINING PROTEIN"/>
    <property type="match status" value="1"/>
</dbReference>
<organism evidence="1 2">
    <name type="scientific">Crucibulum laeve</name>
    <dbReference type="NCBI Taxonomy" id="68775"/>
    <lineage>
        <taxon>Eukaryota</taxon>
        <taxon>Fungi</taxon>
        <taxon>Dikarya</taxon>
        <taxon>Basidiomycota</taxon>
        <taxon>Agaricomycotina</taxon>
        <taxon>Agaricomycetes</taxon>
        <taxon>Agaricomycetidae</taxon>
        <taxon>Agaricales</taxon>
        <taxon>Agaricineae</taxon>
        <taxon>Nidulariaceae</taxon>
        <taxon>Crucibulum</taxon>
    </lineage>
</organism>
<evidence type="ECO:0000313" key="1">
    <source>
        <dbReference type="EMBL" id="TFK40515.1"/>
    </source>
</evidence>
<gene>
    <name evidence="1" type="ORF">BDQ12DRAFT_679577</name>
</gene>
<dbReference type="Proteomes" id="UP000308652">
    <property type="component" value="Unassembled WGS sequence"/>
</dbReference>
<dbReference type="AlphaFoldDB" id="A0A5C3M772"/>
<proteinExistence type="predicted"/>
<dbReference type="STRING" id="68775.A0A5C3M772"/>
<name>A0A5C3M772_9AGAR</name>